<reference evidence="1 2" key="2">
    <citation type="journal article" date="2010" name="Proc. Natl. Acad. Sci. U.S.A.">
        <title>Enigmatic, ultrasmall, uncultivated Archaea.</title>
        <authorList>
            <person name="Baker B.J."/>
            <person name="Comolli L.R."/>
            <person name="Dick G.J."/>
            <person name="Hauser L.J."/>
            <person name="Hyatt D."/>
            <person name="Dill B.D."/>
            <person name="Land M.L."/>
            <person name="Verberkmoes N.C."/>
            <person name="Hettich R.L."/>
            <person name="Banfield J.F."/>
        </authorList>
    </citation>
    <scope>NUCLEOTIDE SEQUENCE [LARGE SCALE GENOMIC DNA]</scope>
    <source>
        <strain evidence="1">ARMAN-2</strain>
    </source>
</reference>
<sequence length="201" mass="21183">MKALYALLAAFVVLVVLAALLLAYKPQLQSQSAAAEVLPGKLPTMLCPALFYQISSNITGISGLYEYNVSGYKDFVLLPGSSGSINVSTRTGPPTSRSIIYPPNATVNNTATFYHTPISGSSKANVSNSHPGISVEISPVSDPMGPNKEYSYTARISASIAAQEGTYWLSIGPPMCLGNEMVLLTIGTKPFSNATAAPLYN</sequence>
<dbReference type="Proteomes" id="UP000332487">
    <property type="component" value="Unassembled WGS sequence"/>
</dbReference>
<accession>C7DHF6</accession>
<dbReference type="EMBL" id="GG697240">
    <property type="protein sequence ID" value="EET90058.1"/>
    <property type="molecule type" value="Genomic_DNA"/>
</dbReference>
<gene>
    <name evidence="1" type="ORF">UNLARM2_0500</name>
</gene>
<name>C7DHF6_MICA2</name>
<reference evidence="1 2" key="1">
    <citation type="journal article" date="2009" name="Genome Biol.">
        <title>Community-wide analysis of microbial genome sequence signatures.</title>
        <authorList>
            <person name="Dick G.J."/>
            <person name="Andersson A.F."/>
            <person name="Baker B.J."/>
            <person name="Simmons S.L."/>
            <person name="Thomas B.C."/>
            <person name="Yelton A.P."/>
            <person name="Banfield J.F."/>
        </authorList>
    </citation>
    <scope>NUCLEOTIDE SEQUENCE [LARGE SCALE GENOMIC DNA]</scope>
    <source>
        <strain evidence="1">ARMAN-2</strain>
    </source>
</reference>
<keyword evidence="2" id="KW-1185">Reference proteome</keyword>
<evidence type="ECO:0000313" key="2">
    <source>
        <dbReference type="Proteomes" id="UP000332487"/>
    </source>
</evidence>
<evidence type="ECO:0000313" key="1">
    <source>
        <dbReference type="EMBL" id="EET90058.1"/>
    </source>
</evidence>
<proteinExistence type="predicted"/>
<protein>
    <submittedName>
        <fullName evidence="1">Uncharacterized protein</fullName>
    </submittedName>
</protein>
<dbReference type="AlphaFoldDB" id="C7DHF6"/>
<organism evidence="1 2">
    <name type="scientific">Candidatus Micrarchaeum acidiphilum ARMAN-2</name>
    <dbReference type="NCBI Taxonomy" id="425595"/>
    <lineage>
        <taxon>Archaea</taxon>
        <taxon>Candidatus Micrarchaeota</taxon>
        <taxon>Candidatus Micrarchaeia</taxon>
        <taxon>Candidatus Micrarchaeales</taxon>
        <taxon>Candidatus Micrarchaeaceae</taxon>
        <taxon>Candidatus Micrarchaeum</taxon>
    </lineage>
</organism>